<dbReference type="InterPro" id="IPR017853">
    <property type="entry name" value="GH"/>
</dbReference>
<protein>
    <submittedName>
        <fullName evidence="3">DUF4038 domain-containing protein</fullName>
    </submittedName>
</protein>
<evidence type="ECO:0000313" key="4">
    <source>
        <dbReference type="Proteomes" id="UP000276309"/>
    </source>
</evidence>
<dbReference type="Pfam" id="PF13204">
    <property type="entry name" value="Apiosidase"/>
    <property type="match status" value="1"/>
</dbReference>
<name>A0A3G2LAS5_9FLAO</name>
<dbReference type="EMBL" id="CP032050">
    <property type="protein sequence ID" value="AYN69348.1"/>
    <property type="molecule type" value="Genomic_DNA"/>
</dbReference>
<dbReference type="SUPFAM" id="SSF51445">
    <property type="entry name" value="(Trans)glycosidases"/>
    <property type="match status" value="1"/>
</dbReference>
<dbReference type="OrthoDB" id="59486at2"/>
<evidence type="ECO:0000259" key="1">
    <source>
        <dbReference type="Pfam" id="PF12904"/>
    </source>
</evidence>
<feature type="domain" description="Apiosidase-like catalytic" evidence="2">
    <location>
        <begin position="25"/>
        <end position="353"/>
    </location>
</feature>
<dbReference type="PANTHER" id="PTHR37836:SF3">
    <property type="entry name" value="ENDOGLUCANASE"/>
    <property type="match status" value="1"/>
</dbReference>
<dbReference type="Gene3D" id="3.20.20.80">
    <property type="entry name" value="Glycosidases"/>
    <property type="match status" value="1"/>
</dbReference>
<dbReference type="PANTHER" id="PTHR37836">
    <property type="entry name" value="LMO1036 PROTEIN"/>
    <property type="match status" value="1"/>
</dbReference>
<dbReference type="RefSeq" id="WP_121850354.1">
    <property type="nucleotide sequence ID" value="NZ_CP032050.1"/>
</dbReference>
<dbReference type="Pfam" id="PF12904">
    <property type="entry name" value="Collagen_bind_2"/>
    <property type="match status" value="1"/>
</dbReference>
<feature type="domain" description="Putative collagen-binding" evidence="1">
    <location>
        <begin position="356"/>
        <end position="448"/>
    </location>
</feature>
<dbReference type="KEGG" id="emar:D1013_19125"/>
<organism evidence="3 4">
    <name type="scientific">Euzebyella marina</name>
    <dbReference type="NCBI Taxonomy" id="1761453"/>
    <lineage>
        <taxon>Bacteria</taxon>
        <taxon>Pseudomonadati</taxon>
        <taxon>Bacteroidota</taxon>
        <taxon>Flavobacteriia</taxon>
        <taxon>Flavobacteriales</taxon>
        <taxon>Flavobacteriaceae</taxon>
        <taxon>Euzebyella</taxon>
    </lineage>
</organism>
<accession>A0A3G2LAS5</accession>
<proteinExistence type="predicted"/>
<reference evidence="3 4" key="1">
    <citation type="submission" date="2018-08" db="EMBL/GenBank/DDBJ databases">
        <title>The reduced genetic potential of extracellular carbohydrate catabolism in Euzebyella marina RN62, a Flavobacteriia bacterium isolated from the hadal water.</title>
        <authorList>
            <person name="Xue C."/>
        </authorList>
    </citation>
    <scope>NUCLEOTIDE SEQUENCE [LARGE SCALE GENOMIC DNA]</scope>
    <source>
        <strain evidence="3 4">RN62</strain>
    </source>
</reference>
<gene>
    <name evidence="3" type="ORF">D1013_19125</name>
</gene>
<dbReference type="InterPro" id="IPR024749">
    <property type="entry name" value="Collagen-bd_put"/>
</dbReference>
<sequence length="461" mass="52635">MFKYLFICVFVFTAGVVEGQRLQVSENGRFLVTENGEPFFWMADTAWELLHRCNREEAELYLKKRAEQGFNVIQAVALAELDGLNTPNSYGEKPLIENDPDQPNEAYFEHVDYVIRRAKELGLYIALLPTWGDKVNLKSWGTGPVIFNPQKAYAFGQWIGKRYKDEDHIIWVIGGDRNPREDTTDIAIWNQLAEGIAQAAGGYERTLMSFHPQPKEGGGSSTWFHNQKWLDFNMHQTGHCANQGTYNHIAHDYALTPTKPVIDAEPLYEDHPNCFNAKELGHSLPEDIRRIMYWNVFAGAFGQTYGCHDVWQMYLPDREPVNQPLRPWPAALNLPMANQVKHLKHLMLSRPFLSRIPDQTIIVGHQEDNEHYKIATRDIGGRYAMVYLPTGGSCELNLDSLISNQWVTWWYDPRTGLSFKGEKLTKQQPISISAPTQGQGHDWVLIVDDPKASFKIPGTSD</sequence>
<evidence type="ECO:0000313" key="3">
    <source>
        <dbReference type="EMBL" id="AYN69348.1"/>
    </source>
</evidence>
<evidence type="ECO:0000259" key="2">
    <source>
        <dbReference type="Pfam" id="PF13204"/>
    </source>
</evidence>
<dbReference type="InterPro" id="IPR025277">
    <property type="entry name" value="Apiosidase-like_cat_dom"/>
</dbReference>
<keyword evidence="4" id="KW-1185">Reference proteome</keyword>
<dbReference type="Proteomes" id="UP000276309">
    <property type="component" value="Chromosome"/>
</dbReference>
<dbReference type="AlphaFoldDB" id="A0A3G2LAS5"/>